<evidence type="ECO:0000313" key="2">
    <source>
        <dbReference type="Proteomes" id="UP000010472"/>
    </source>
</evidence>
<dbReference type="EMBL" id="CP003620">
    <property type="protein sequence ID" value="AFZ11452.1"/>
    <property type="molecule type" value="Genomic_DNA"/>
</dbReference>
<dbReference type="Proteomes" id="UP000010472">
    <property type="component" value="Chromosome"/>
</dbReference>
<organism evidence="1 2">
    <name type="scientific">Crinalium epipsammum PCC 9333</name>
    <dbReference type="NCBI Taxonomy" id="1173022"/>
    <lineage>
        <taxon>Bacteria</taxon>
        <taxon>Bacillati</taxon>
        <taxon>Cyanobacteriota</taxon>
        <taxon>Cyanophyceae</taxon>
        <taxon>Gomontiellales</taxon>
        <taxon>Gomontiellaceae</taxon>
        <taxon>Crinalium</taxon>
    </lineage>
</organism>
<reference evidence="1 2" key="1">
    <citation type="submission" date="2012-06" db="EMBL/GenBank/DDBJ databases">
        <title>Finished chromosome of genome of Crinalium epipsammum PCC 9333.</title>
        <authorList>
            <consortium name="US DOE Joint Genome Institute"/>
            <person name="Gugger M."/>
            <person name="Coursin T."/>
            <person name="Rippka R."/>
            <person name="Tandeau De Marsac N."/>
            <person name="Huntemann M."/>
            <person name="Wei C.-L."/>
            <person name="Han J."/>
            <person name="Detter J.C."/>
            <person name="Han C."/>
            <person name="Tapia R."/>
            <person name="Davenport K."/>
            <person name="Daligault H."/>
            <person name="Erkkila T."/>
            <person name="Gu W."/>
            <person name="Munk A.C.C."/>
            <person name="Teshima H."/>
            <person name="Xu Y."/>
            <person name="Chain P."/>
            <person name="Chen A."/>
            <person name="Krypides N."/>
            <person name="Mavromatis K."/>
            <person name="Markowitz V."/>
            <person name="Szeto E."/>
            <person name="Ivanova N."/>
            <person name="Mikhailova N."/>
            <person name="Ovchinnikova G."/>
            <person name="Pagani I."/>
            <person name="Pati A."/>
            <person name="Goodwin L."/>
            <person name="Peters L."/>
            <person name="Pitluck S."/>
            <person name="Woyke T."/>
            <person name="Kerfeld C."/>
        </authorList>
    </citation>
    <scope>NUCLEOTIDE SEQUENCE [LARGE SCALE GENOMIC DNA]</scope>
    <source>
        <strain evidence="1 2">PCC 9333</strain>
    </source>
</reference>
<keyword evidence="2" id="KW-1185">Reference proteome</keyword>
<evidence type="ECO:0000313" key="1">
    <source>
        <dbReference type="EMBL" id="AFZ11452.1"/>
    </source>
</evidence>
<dbReference type="HOGENOM" id="CLU_196774_0_0_3"/>
<proteinExistence type="predicted"/>
<dbReference type="RefSeq" id="WP_015201588.1">
    <property type="nucleotide sequence ID" value="NC_019753.1"/>
</dbReference>
<name>K9VVC3_9CYAN</name>
<dbReference type="AlphaFoldDB" id="K9VVC3"/>
<accession>K9VVC3</accession>
<sequence length="62" mass="6901">MNIILVHCPNCGSYAERYSEPQIIRTECLRCDYLIINSITGNVIEAYAPGLSIERAVNLAKS</sequence>
<protein>
    <recommendedName>
        <fullName evidence="3">Replication restart DNA helicase PriA</fullName>
    </recommendedName>
</protein>
<dbReference type="KEGG" id="cep:Cri9333_0488"/>
<evidence type="ECO:0008006" key="3">
    <source>
        <dbReference type="Google" id="ProtNLM"/>
    </source>
</evidence>
<gene>
    <name evidence="1" type="ORF">Cri9333_0488</name>
</gene>